<dbReference type="EMBL" id="AVPU01000009">
    <property type="protein sequence ID" value="KGM54864.1"/>
    <property type="molecule type" value="Genomic_DNA"/>
</dbReference>
<dbReference type="STRING" id="1385517.N800_02025"/>
<feature type="domain" description="M23ase beta-sheet core" evidence="1">
    <location>
        <begin position="211"/>
        <end position="306"/>
    </location>
</feature>
<evidence type="ECO:0000313" key="2">
    <source>
        <dbReference type="EMBL" id="KGM54864.1"/>
    </source>
</evidence>
<name>A0A0A0EWK3_9GAMM</name>
<dbReference type="Proteomes" id="UP000029998">
    <property type="component" value="Unassembled WGS sequence"/>
</dbReference>
<keyword evidence="3" id="KW-1185">Reference proteome</keyword>
<dbReference type="Pfam" id="PF01551">
    <property type="entry name" value="Peptidase_M23"/>
    <property type="match status" value="1"/>
</dbReference>
<comment type="caution">
    <text evidence="2">The sequence shown here is derived from an EMBL/GenBank/DDBJ whole genome shotgun (WGS) entry which is preliminary data.</text>
</comment>
<dbReference type="InterPro" id="IPR011055">
    <property type="entry name" value="Dup_hybrid_motif"/>
</dbReference>
<gene>
    <name evidence="2" type="ORF">N800_02025</name>
</gene>
<dbReference type="SUPFAM" id="SSF51261">
    <property type="entry name" value="Duplicated hybrid motif"/>
    <property type="match status" value="1"/>
</dbReference>
<dbReference type="eggNOG" id="COG0739">
    <property type="taxonomic scope" value="Bacteria"/>
</dbReference>
<dbReference type="InterPro" id="IPR050570">
    <property type="entry name" value="Cell_wall_metabolism_enzyme"/>
</dbReference>
<dbReference type="CDD" id="cd12797">
    <property type="entry name" value="M23_peptidase"/>
    <property type="match status" value="1"/>
</dbReference>
<dbReference type="Gene3D" id="2.70.70.10">
    <property type="entry name" value="Glucose Permease (Domain IIA)"/>
    <property type="match status" value="1"/>
</dbReference>
<protein>
    <submittedName>
        <fullName evidence="2">Peptidase M23</fullName>
    </submittedName>
</protein>
<accession>A0A0A0EWK3</accession>
<evidence type="ECO:0000313" key="3">
    <source>
        <dbReference type="Proteomes" id="UP000029998"/>
    </source>
</evidence>
<dbReference type="FunFam" id="2.70.70.10:FF:000019">
    <property type="entry name" value="M23 family peptidase"/>
    <property type="match status" value="1"/>
</dbReference>
<dbReference type="InterPro" id="IPR016047">
    <property type="entry name" value="M23ase_b-sheet_dom"/>
</dbReference>
<evidence type="ECO:0000259" key="1">
    <source>
        <dbReference type="Pfam" id="PF01551"/>
    </source>
</evidence>
<dbReference type="PANTHER" id="PTHR21666:SF285">
    <property type="entry name" value="M23 FAMILY METALLOPEPTIDASE"/>
    <property type="match status" value="1"/>
</dbReference>
<sequence length="318" mass="33112">MGWRTPGGRGQRPATGIRALMRPRPAWAAWLAALLVAVAGGCATADIAARGGASDAGPASVETAGASFLPAAVPQGSLVVGLAEAGARVEYAGRTLRVSPDGRFVFGVGRDASGPLAIQIIRRDGQVQVHSLAVTPRDWPEERIDGVPPSTVNPPPAIAERIKREQARVAEARLRDDARNDFAQTFIWPVQGRVSGRFGNRRVYNGEPGAAHSGMDIAAPEGVAVKAPAAGVVTFADPGLYLTGGTLLLDHGHGISSNFLHLSRLDVKVGDRVAQGQVVGAVGATGRATGPHLHWGMNWFDVRIDPLLVLETSGAPAP</sequence>
<proteinExistence type="predicted"/>
<dbReference type="GO" id="GO:0004222">
    <property type="term" value="F:metalloendopeptidase activity"/>
    <property type="evidence" value="ECO:0007669"/>
    <property type="project" value="TreeGrafter"/>
</dbReference>
<dbReference type="PANTHER" id="PTHR21666">
    <property type="entry name" value="PEPTIDASE-RELATED"/>
    <property type="match status" value="1"/>
</dbReference>
<dbReference type="AlphaFoldDB" id="A0A0A0EWK3"/>
<organism evidence="2 3">
    <name type="scientific">Lysobacter daejeonensis GH1-9</name>
    <dbReference type="NCBI Taxonomy" id="1385517"/>
    <lineage>
        <taxon>Bacteria</taxon>
        <taxon>Pseudomonadati</taxon>
        <taxon>Pseudomonadota</taxon>
        <taxon>Gammaproteobacteria</taxon>
        <taxon>Lysobacterales</taxon>
        <taxon>Lysobacteraceae</taxon>
        <taxon>Aerolutibacter</taxon>
    </lineage>
</organism>
<reference evidence="2 3" key="1">
    <citation type="submission" date="2013-08" db="EMBL/GenBank/DDBJ databases">
        <title>Genome sequencing of Lysobacter.</title>
        <authorList>
            <person name="Zhang S."/>
            <person name="Wang G."/>
        </authorList>
    </citation>
    <scope>NUCLEOTIDE SEQUENCE [LARGE SCALE GENOMIC DNA]</scope>
    <source>
        <strain evidence="2 3">GH1-9</strain>
    </source>
</reference>